<accession>A0A0N0GGV4</accession>
<dbReference type="Proteomes" id="UP000037891">
    <property type="component" value="Unassembled WGS sequence"/>
</dbReference>
<proteinExistence type="predicted"/>
<evidence type="ECO:0000313" key="2">
    <source>
        <dbReference type="Proteomes" id="UP000037891"/>
    </source>
</evidence>
<dbReference type="AlphaFoldDB" id="A0A0N0GGV4"/>
<name>A0A0N0GGV4_PSESX</name>
<gene>
    <name evidence="1" type="ORF">ABJ99_4915</name>
</gene>
<organism evidence="1 2">
    <name type="scientific">Pseudomonas syringae pv. cilantro</name>
    <dbReference type="NCBI Taxonomy" id="81035"/>
    <lineage>
        <taxon>Bacteria</taxon>
        <taxon>Pseudomonadati</taxon>
        <taxon>Pseudomonadota</taxon>
        <taxon>Gammaproteobacteria</taxon>
        <taxon>Pseudomonadales</taxon>
        <taxon>Pseudomonadaceae</taxon>
        <taxon>Pseudomonas</taxon>
        <taxon>Pseudomonas syringae</taxon>
    </lineage>
</organism>
<reference evidence="1 2" key="1">
    <citation type="submission" date="2015-07" db="EMBL/GenBank/DDBJ databases">
        <authorList>
            <person name="Noorani M."/>
        </authorList>
    </citation>
    <scope>NUCLEOTIDE SEQUENCE [LARGE SCALE GENOMIC DNA]</scope>
    <source>
        <strain evidence="1 2">0788_9</strain>
    </source>
</reference>
<sequence length="363" mass="40579">MAHNNCSFVGSRPAFYASQTMVEAIPRTNIPPSPPKQYQGFNRICQSLRHIATSINWGMIGLKSLRPIEVQASVINGKLHISSNFHSEHIQESLHFALTRDTERSIPYPGNRRSKALVEESRNRRHIVKLKENFLNQDRFDILKQTTVAEIAKGLGCPAENNLSRQELSEQAIAALHILHKVIQAASQSNPSFENLVIHRPFKDASLDGMLPDGINQTMHAEQNIQRALADDKDCQYQEIIAKLGLQEGKHIIVPIAGKYVPCAACAEVEHETKGPDGLFDPDGKKFILHRSSGRIGMAFWNEVQHIAVEGLNSNKEKALTKGIAIRDRFYTKPETLQAAHQEMVEDYSFDTDSACSDDDPTP</sequence>
<dbReference type="EMBL" id="LGLN01000029">
    <property type="protein sequence ID" value="KPC34212.1"/>
    <property type="molecule type" value="Genomic_DNA"/>
</dbReference>
<evidence type="ECO:0000313" key="1">
    <source>
        <dbReference type="EMBL" id="KPC34212.1"/>
    </source>
</evidence>
<dbReference type="PATRIC" id="fig|81035.3.peg.5291"/>
<dbReference type="RefSeq" id="WP_230080984.1">
    <property type="nucleotide sequence ID" value="NZ_LGLN01000029.1"/>
</dbReference>
<comment type="caution">
    <text evidence="1">The sequence shown here is derived from an EMBL/GenBank/DDBJ whole genome shotgun (WGS) entry which is preliminary data.</text>
</comment>
<protein>
    <submittedName>
        <fullName evidence="1">Uncharacterized protein</fullName>
    </submittedName>
</protein>
<reference evidence="1 2" key="2">
    <citation type="submission" date="2015-10" db="EMBL/GenBank/DDBJ databases">
        <title>Comparative genomics and high-throughput reverse genetic screens identify a new phytobacterial MAMP and an Arabidopsis receptor required for immune elicitation.</title>
        <authorList>
            <person name="Mott G.A."/>
            <person name="Thakur S."/>
            <person name="Wang P.W."/>
            <person name="Desveaux D."/>
            <person name="Guttman D.S."/>
        </authorList>
    </citation>
    <scope>NUCLEOTIDE SEQUENCE [LARGE SCALE GENOMIC DNA]</scope>
    <source>
        <strain evidence="1 2">0788_9</strain>
    </source>
</reference>